<dbReference type="Proteomes" id="UP000231067">
    <property type="component" value="Unassembled WGS sequence"/>
</dbReference>
<dbReference type="SUPFAM" id="SSF143422">
    <property type="entry name" value="Transposase IS200-like"/>
    <property type="match status" value="1"/>
</dbReference>
<dbReference type="InterPro" id="IPR002686">
    <property type="entry name" value="Transposase_17"/>
</dbReference>
<dbReference type="InterPro" id="IPR036515">
    <property type="entry name" value="Transposase_17_sf"/>
</dbReference>
<dbReference type="AlphaFoldDB" id="A0A2H0A1Y9"/>
<dbReference type="EMBL" id="PCSH01000173">
    <property type="protein sequence ID" value="PIP39381.1"/>
    <property type="molecule type" value="Genomic_DNA"/>
</dbReference>
<evidence type="ECO:0000313" key="3">
    <source>
        <dbReference type="Proteomes" id="UP000231067"/>
    </source>
</evidence>
<dbReference type="PANTHER" id="PTHR36966">
    <property type="entry name" value="REP-ASSOCIATED TYROSINE TRANSPOSASE"/>
    <property type="match status" value="1"/>
</dbReference>
<evidence type="ECO:0000259" key="1">
    <source>
        <dbReference type="SMART" id="SM01321"/>
    </source>
</evidence>
<dbReference type="SMART" id="SM01321">
    <property type="entry name" value="Y1_Tnp"/>
    <property type="match status" value="1"/>
</dbReference>
<dbReference type="NCBIfam" id="NF047646">
    <property type="entry name" value="REP_Tyr_transpos"/>
    <property type="match status" value="1"/>
</dbReference>
<dbReference type="GO" id="GO:0004803">
    <property type="term" value="F:transposase activity"/>
    <property type="evidence" value="ECO:0007669"/>
    <property type="project" value="InterPro"/>
</dbReference>
<dbReference type="Pfam" id="PF01797">
    <property type="entry name" value="Y1_Tnp"/>
    <property type="match status" value="1"/>
</dbReference>
<dbReference type="InterPro" id="IPR052715">
    <property type="entry name" value="RAYT_transposase"/>
</dbReference>
<proteinExistence type="predicted"/>
<gene>
    <name evidence="2" type="ORF">COX18_10330</name>
</gene>
<accession>A0A2H0A1Y9</accession>
<feature type="domain" description="Transposase IS200-like" evidence="1">
    <location>
        <begin position="13"/>
        <end position="132"/>
    </location>
</feature>
<comment type="caution">
    <text evidence="2">The sequence shown here is derived from an EMBL/GenBank/DDBJ whole genome shotgun (WGS) entry which is preliminary data.</text>
</comment>
<protein>
    <submittedName>
        <fullName evidence="2">Transposase</fullName>
    </submittedName>
</protein>
<dbReference type="GO" id="GO:0043565">
    <property type="term" value="F:sequence-specific DNA binding"/>
    <property type="evidence" value="ECO:0007669"/>
    <property type="project" value="TreeGrafter"/>
</dbReference>
<organism evidence="2 3">
    <name type="scientific">Candidatus Desantisbacteria bacterium CG23_combo_of_CG06-09_8_20_14_all_40_23</name>
    <dbReference type="NCBI Taxonomy" id="1974550"/>
    <lineage>
        <taxon>Bacteria</taxon>
        <taxon>Candidatus Desantisiibacteriota</taxon>
    </lineage>
</organism>
<dbReference type="PANTHER" id="PTHR36966:SF1">
    <property type="entry name" value="REP-ASSOCIATED TYROSINE TRANSPOSASE"/>
    <property type="match status" value="1"/>
</dbReference>
<dbReference type="Gene3D" id="3.30.70.1290">
    <property type="entry name" value="Transposase IS200-like"/>
    <property type="match status" value="1"/>
</dbReference>
<reference evidence="2 3" key="1">
    <citation type="submission" date="2017-09" db="EMBL/GenBank/DDBJ databases">
        <title>Depth-based differentiation of microbial function through sediment-hosted aquifers and enrichment of novel symbionts in the deep terrestrial subsurface.</title>
        <authorList>
            <person name="Probst A.J."/>
            <person name="Ladd B."/>
            <person name="Jarett J.K."/>
            <person name="Geller-Mcgrath D.E."/>
            <person name="Sieber C.M."/>
            <person name="Emerson J.B."/>
            <person name="Anantharaman K."/>
            <person name="Thomas B.C."/>
            <person name="Malmstrom R."/>
            <person name="Stieglmeier M."/>
            <person name="Klingl A."/>
            <person name="Woyke T."/>
            <person name="Ryan C.M."/>
            <person name="Banfield J.F."/>
        </authorList>
    </citation>
    <scope>NUCLEOTIDE SEQUENCE [LARGE SCALE GENOMIC DNA]</scope>
    <source>
        <strain evidence="2">CG23_combo_of_CG06-09_8_20_14_all_40_23</strain>
    </source>
</reference>
<sequence>MKEVRRRNRRLYIPDGIYFITSITQNRNPLFQDAHVVNILRETLRKVKTLYTFYMQAYVFMPDHFHLLIHPKPEVSISTIMHSFKRNVTWNYKKVMNISPSTSISLWQYGCWDHVIRDEKDYERHFDYIHYNPVKHGYVTKPEDFLHSSYNIYVKKGWYKIGWGHKEIKELRDLSFE</sequence>
<evidence type="ECO:0000313" key="2">
    <source>
        <dbReference type="EMBL" id="PIP39381.1"/>
    </source>
</evidence>
<name>A0A2H0A1Y9_9BACT</name>
<dbReference type="GO" id="GO:0006313">
    <property type="term" value="P:DNA transposition"/>
    <property type="evidence" value="ECO:0007669"/>
    <property type="project" value="InterPro"/>
</dbReference>